<proteinExistence type="predicted"/>
<reference evidence="2" key="2">
    <citation type="submission" date="2020-09" db="EMBL/GenBank/DDBJ databases">
        <authorList>
            <person name="Sun Q."/>
            <person name="Zhou Y."/>
        </authorList>
    </citation>
    <scope>NUCLEOTIDE SEQUENCE</scope>
    <source>
        <strain evidence="2">CGMCC 1.12506</strain>
    </source>
</reference>
<evidence type="ECO:0000313" key="3">
    <source>
        <dbReference type="Proteomes" id="UP000625735"/>
    </source>
</evidence>
<comment type="caution">
    <text evidence="2">The sequence shown here is derived from an EMBL/GenBank/DDBJ whole genome shotgun (WGS) entry which is preliminary data.</text>
</comment>
<gene>
    <name evidence="2" type="ORF">GCM10011343_07000</name>
</gene>
<dbReference type="RefSeq" id="WP_188361141.1">
    <property type="nucleotide sequence ID" value="NZ_BMFG01000002.1"/>
</dbReference>
<dbReference type="AlphaFoldDB" id="A0A917DAX0"/>
<keyword evidence="3" id="KW-1185">Reference proteome</keyword>
<dbReference type="Pfam" id="PF13568">
    <property type="entry name" value="OMP_b-brl_2"/>
    <property type="match status" value="1"/>
</dbReference>
<name>A0A917DAX0_9FLAO</name>
<evidence type="ECO:0000259" key="1">
    <source>
        <dbReference type="Pfam" id="PF13568"/>
    </source>
</evidence>
<reference evidence="2" key="1">
    <citation type="journal article" date="2014" name="Int. J. Syst. Evol. Microbiol.">
        <title>Complete genome sequence of Corynebacterium casei LMG S-19264T (=DSM 44701T), isolated from a smear-ripened cheese.</title>
        <authorList>
            <consortium name="US DOE Joint Genome Institute (JGI-PGF)"/>
            <person name="Walter F."/>
            <person name="Albersmeier A."/>
            <person name="Kalinowski J."/>
            <person name="Ruckert C."/>
        </authorList>
    </citation>
    <scope>NUCLEOTIDE SEQUENCE</scope>
    <source>
        <strain evidence="2">CGMCC 1.12506</strain>
    </source>
</reference>
<feature type="domain" description="Outer membrane protein beta-barrel" evidence="1">
    <location>
        <begin position="31"/>
        <end position="202"/>
    </location>
</feature>
<dbReference type="EMBL" id="BMFG01000002">
    <property type="protein sequence ID" value="GGD19039.1"/>
    <property type="molecule type" value="Genomic_DNA"/>
</dbReference>
<dbReference type="InterPro" id="IPR025665">
    <property type="entry name" value="Beta-barrel_OMP_2"/>
</dbReference>
<evidence type="ECO:0000313" key="2">
    <source>
        <dbReference type="EMBL" id="GGD19039.1"/>
    </source>
</evidence>
<sequence length="227" mass="26410">MRYFLYFLFLFQTQFVVSQLDTLQTVKIDSLYREDHFYLGVTYNAVQNKPNGFAQNSFSPGFSFGYLRDIPLNKNRTFAIAPGLGFAYLGYKANLVAQEVSEGYNYSLEGSFKSNLFSQYFIEAPIEIRWRNSTPESHRFFRIYTGFKVGYLLYDTSKFDVDGQTERITNNKDLNQFAYGAYMAIGYNTINLYVYYGLNPIFKSTAKLNDRTIDVRTLNIGLQFYIL</sequence>
<dbReference type="Proteomes" id="UP000625735">
    <property type="component" value="Unassembled WGS sequence"/>
</dbReference>
<organism evidence="2 3">
    <name type="scientific">Flavobacterium orientale</name>
    <dbReference type="NCBI Taxonomy" id="1756020"/>
    <lineage>
        <taxon>Bacteria</taxon>
        <taxon>Pseudomonadati</taxon>
        <taxon>Bacteroidota</taxon>
        <taxon>Flavobacteriia</taxon>
        <taxon>Flavobacteriales</taxon>
        <taxon>Flavobacteriaceae</taxon>
        <taxon>Flavobacterium</taxon>
    </lineage>
</organism>
<accession>A0A917DAX0</accession>
<protein>
    <recommendedName>
        <fullName evidence="1">Outer membrane protein beta-barrel domain-containing protein</fullName>
    </recommendedName>
</protein>